<evidence type="ECO:0000313" key="2">
    <source>
        <dbReference type="EMBL" id="HCV83027.1"/>
    </source>
</evidence>
<evidence type="ECO:0000259" key="1">
    <source>
        <dbReference type="Pfam" id="PF13590"/>
    </source>
</evidence>
<dbReference type="Gene3D" id="3.30.160.670">
    <property type="match status" value="1"/>
</dbReference>
<protein>
    <recommendedName>
        <fullName evidence="1">DUF4136 domain-containing protein</fullName>
    </recommendedName>
</protein>
<sequence>MYFIRLAIKTMKTNQFLGLVVFSLLFVYCGSQVKTTNPKEKDLTNYRTYAYLPNTGFNTAKMESNQDINKVVLETVNRNMKNAGYALDTENPDLLVLINSTTSIEQNQHTDAAYASYPYDPGVTAVSPLYSNYFYPGFANFGPITGYDVNTYQYQEGAVDINLVDSKTKELVWSGQTSGAIVNAANLKAQEELINQIFSEFPIFQDKSKK</sequence>
<evidence type="ECO:0000313" key="3">
    <source>
        <dbReference type="Proteomes" id="UP000264330"/>
    </source>
</evidence>
<reference evidence="2 3" key="1">
    <citation type="journal article" date="2018" name="Nat. Biotechnol.">
        <title>A standardized bacterial taxonomy based on genome phylogeny substantially revises the tree of life.</title>
        <authorList>
            <person name="Parks D.H."/>
            <person name="Chuvochina M."/>
            <person name="Waite D.W."/>
            <person name="Rinke C."/>
            <person name="Skarshewski A."/>
            <person name="Chaumeil P.A."/>
            <person name="Hugenholtz P."/>
        </authorList>
    </citation>
    <scope>NUCLEOTIDE SEQUENCE [LARGE SCALE GENOMIC DNA]</scope>
    <source>
        <strain evidence="2">UBA9359</strain>
    </source>
</reference>
<comment type="caution">
    <text evidence="2">The sequence shown here is derived from an EMBL/GenBank/DDBJ whole genome shotgun (WGS) entry which is preliminary data.</text>
</comment>
<organism evidence="2 3">
    <name type="scientific">Zunongwangia profunda</name>
    <dbReference type="NCBI Taxonomy" id="398743"/>
    <lineage>
        <taxon>Bacteria</taxon>
        <taxon>Pseudomonadati</taxon>
        <taxon>Bacteroidota</taxon>
        <taxon>Flavobacteriia</taxon>
        <taxon>Flavobacteriales</taxon>
        <taxon>Flavobacteriaceae</taxon>
        <taxon>Zunongwangia</taxon>
    </lineage>
</organism>
<feature type="domain" description="DUF4136" evidence="1">
    <location>
        <begin position="34"/>
        <end position="202"/>
    </location>
</feature>
<dbReference type="Pfam" id="PF13590">
    <property type="entry name" value="DUF4136"/>
    <property type="match status" value="1"/>
</dbReference>
<dbReference type="Proteomes" id="UP000264330">
    <property type="component" value="Unassembled WGS sequence"/>
</dbReference>
<accession>A0A3D5J4U4</accession>
<dbReference type="InterPro" id="IPR025411">
    <property type="entry name" value="DUF4136"/>
</dbReference>
<dbReference type="AlphaFoldDB" id="A0A3D5J4U4"/>
<gene>
    <name evidence="2" type="ORF">DGQ38_18475</name>
</gene>
<proteinExistence type="predicted"/>
<dbReference type="EMBL" id="DPMF01000421">
    <property type="protein sequence ID" value="HCV83027.1"/>
    <property type="molecule type" value="Genomic_DNA"/>
</dbReference>
<name>A0A3D5J4U4_9FLAO</name>